<comment type="caution">
    <text evidence="7">The sequence shown here is derived from an EMBL/GenBank/DDBJ whole genome shotgun (WGS) entry which is preliminary data.</text>
</comment>
<accession>W4RPL4</accession>
<evidence type="ECO:0000256" key="4">
    <source>
        <dbReference type="ARBA" id="ARBA00022989"/>
    </source>
</evidence>
<feature type="transmembrane region" description="Helical" evidence="6">
    <location>
        <begin position="37"/>
        <end position="54"/>
    </location>
</feature>
<evidence type="ECO:0000256" key="3">
    <source>
        <dbReference type="ARBA" id="ARBA00022692"/>
    </source>
</evidence>
<organism evidence="7 8">
    <name type="scientific">Mesobacillus boroniphilus JCM 21738</name>
    <dbReference type="NCBI Taxonomy" id="1294265"/>
    <lineage>
        <taxon>Bacteria</taxon>
        <taxon>Bacillati</taxon>
        <taxon>Bacillota</taxon>
        <taxon>Bacilli</taxon>
        <taxon>Bacillales</taxon>
        <taxon>Bacillaceae</taxon>
        <taxon>Mesobacillus</taxon>
    </lineage>
</organism>
<dbReference type="EMBL" id="BAUW01000030">
    <property type="protein sequence ID" value="GAE45813.1"/>
    <property type="molecule type" value="Genomic_DNA"/>
</dbReference>
<dbReference type="PANTHER" id="PTHR30482:SF17">
    <property type="entry name" value="ABC TRANSPORTER ATP-BINDING PROTEIN"/>
    <property type="match status" value="1"/>
</dbReference>
<dbReference type="InterPro" id="IPR001851">
    <property type="entry name" value="ABC_transp_permease"/>
</dbReference>
<dbReference type="eggNOG" id="COG4177">
    <property type="taxonomic scope" value="Bacteria"/>
</dbReference>
<dbReference type="Pfam" id="PF02653">
    <property type="entry name" value="BPD_transp_2"/>
    <property type="match status" value="2"/>
</dbReference>
<dbReference type="eggNOG" id="COG0559">
    <property type="taxonomic scope" value="Bacteria"/>
</dbReference>
<evidence type="ECO:0000313" key="7">
    <source>
        <dbReference type="EMBL" id="GAE45813.1"/>
    </source>
</evidence>
<keyword evidence="2" id="KW-1003">Cell membrane</keyword>
<feature type="transmembrane region" description="Helical" evidence="6">
    <location>
        <begin position="221"/>
        <end position="249"/>
    </location>
</feature>
<comment type="subcellular location">
    <subcellularLocation>
        <location evidence="1">Cell membrane</location>
        <topology evidence="1">Multi-pass membrane protein</topology>
    </subcellularLocation>
</comment>
<feature type="transmembrane region" description="Helical" evidence="6">
    <location>
        <begin position="344"/>
        <end position="364"/>
    </location>
</feature>
<dbReference type="PANTHER" id="PTHR30482">
    <property type="entry name" value="HIGH-AFFINITY BRANCHED-CHAIN AMINO ACID TRANSPORT SYSTEM PERMEASE"/>
    <property type="match status" value="1"/>
</dbReference>
<feature type="transmembrane region" description="Helical" evidence="6">
    <location>
        <begin position="12"/>
        <end position="30"/>
    </location>
</feature>
<feature type="transmembrane region" description="Helical" evidence="6">
    <location>
        <begin position="187"/>
        <end position="209"/>
    </location>
</feature>
<feature type="transmembrane region" description="Helical" evidence="6">
    <location>
        <begin position="376"/>
        <end position="398"/>
    </location>
</feature>
<gene>
    <name evidence="7" type="ORF">JCM21738_2659</name>
</gene>
<feature type="transmembrane region" description="Helical" evidence="6">
    <location>
        <begin position="447"/>
        <end position="464"/>
    </location>
</feature>
<feature type="transmembrane region" description="Helical" evidence="6">
    <location>
        <begin position="404"/>
        <end position="422"/>
    </location>
</feature>
<feature type="transmembrane region" description="Helical" evidence="6">
    <location>
        <begin position="321"/>
        <end position="338"/>
    </location>
</feature>
<feature type="transmembrane region" description="Helical" evidence="6">
    <location>
        <begin position="535"/>
        <end position="557"/>
    </location>
</feature>
<protein>
    <submittedName>
        <fullName evidence="7">Branched-chain amino acid transport system permease protein LivM</fullName>
    </submittedName>
</protein>
<name>W4RPL4_9BACI</name>
<feature type="transmembrane region" description="Helical" evidence="6">
    <location>
        <begin position="577"/>
        <end position="600"/>
    </location>
</feature>
<evidence type="ECO:0000256" key="5">
    <source>
        <dbReference type="ARBA" id="ARBA00023136"/>
    </source>
</evidence>
<evidence type="ECO:0000313" key="8">
    <source>
        <dbReference type="Proteomes" id="UP000018949"/>
    </source>
</evidence>
<dbReference type="Proteomes" id="UP000018949">
    <property type="component" value="Unassembled WGS sequence"/>
</dbReference>
<feature type="transmembrane region" description="Helical" evidence="6">
    <location>
        <begin position="132"/>
        <end position="158"/>
    </location>
</feature>
<dbReference type="CDD" id="cd06581">
    <property type="entry name" value="TM_PBP1_LivM_like"/>
    <property type="match status" value="1"/>
</dbReference>
<feature type="transmembrane region" description="Helical" evidence="6">
    <location>
        <begin position="498"/>
        <end position="523"/>
    </location>
</feature>
<evidence type="ECO:0000256" key="2">
    <source>
        <dbReference type="ARBA" id="ARBA00022475"/>
    </source>
</evidence>
<dbReference type="AlphaFoldDB" id="W4RPL4"/>
<keyword evidence="4 6" id="KW-1133">Transmembrane helix</keyword>
<keyword evidence="3 6" id="KW-0812">Transmembrane</keyword>
<feature type="transmembrane region" description="Helical" evidence="6">
    <location>
        <begin position="94"/>
        <end position="112"/>
    </location>
</feature>
<dbReference type="GO" id="GO:0005886">
    <property type="term" value="C:plasma membrane"/>
    <property type="evidence" value="ECO:0007669"/>
    <property type="project" value="UniProtKB-SubCell"/>
</dbReference>
<evidence type="ECO:0000256" key="1">
    <source>
        <dbReference type="ARBA" id="ARBA00004651"/>
    </source>
</evidence>
<proteinExistence type="predicted"/>
<keyword evidence="5 6" id="KW-0472">Membrane</keyword>
<feature type="transmembrane region" description="Helical" evidence="6">
    <location>
        <begin position="60"/>
        <end position="82"/>
    </location>
</feature>
<keyword evidence="8" id="KW-1185">Reference proteome</keyword>
<sequence>MDVLINLSLNGLATGMLIFLLAAGLTLIFGLMDVLNFAHGGLFAWGAYSGIWIYTSTGSFFIGIIGAILTGMILGIVTERWIIKPVYGNHVQQILITLGLMLVLSEMLKVVWGPNQISAVTPDYLSGSWEFGGIIIIKYRVFIIAVGFAVFLAVQYLLKKTKIGLVVRAGVMNKEMVQSLGVNIQRVFMFVFMIGAGMAALGGMLLGPYSGVIYADMGMEFAILAFIVVVIGGMGSFTGSVMAAILVGLSGSFMAYYVPDLALAANMLLMAVVLIFSHRAYSGQRGEEMMTRIFSNRMNILYLLVAGFLAVLPFVYDSRSLLILLSQVFIFAVLAMSYDILLGYTGIVSFGHAMFFGIGAYTVGVFMKRFEPETSYFLLAVLVTILLTAVVSYFVGLLTLRLKSHFYAMLTMAFAGLFLVLAEKWRTVTYGNDGFTFRVPDFLKDRTDFYLICLGAMVIVFILLKRFTNSPLGRVLQAIRENEQRTESLGYSVLQYKIIASVVSGVIAGIAGILYAVSLRFVNTSVFTMDITLDALLMTIIGGVGTLVGAIIGAGIIEFSHHWLTELAKVHWIFERWIIFFGIIYILAVMFFPQGIVGSLQKLKFRKKKKASVPVESETVSQGDL</sequence>
<dbReference type="InterPro" id="IPR043428">
    <property type="entry name" value="LivM-like"/>
</dbReference>
<feature type="transmembrane region" description="Helical" evidence="6">
    <location>
        <begin position="300"/>
        <end position="316"/>
    </location>
</feature>
<dbReference type="GO" id="GO:0015658">
    <property type="term" value="F:branched-chain amino acid transmembrane transporter activity"/>
    <property type="evidence" value="ECO:0007669"/>
    <property type="project" value="InterPro"/>
</dbReference>
<dbReference type="CDD" id="cd06582">
    <property type="entry name" value="TM_PBP1_LivH_like"/>
    <property type="match status" value="1"/>
</dbReference>
<evidence type="ECO:0000256" key="6">
    <source>
        <dbReference type="SAM" id="Phobius"/>
    </source>
</evidence>
<feature type="transmembrane region" description="Helical" evidence="6">
    <location>
        <begin position="261"/>
        <end position="280"/>
    </location>
</feature>
<reference evidence="7 8" key="1">
    <citation type="submission" date="2013-12" db="EMBL/GenBank/DDBJ databases">
        <title>NBRP : Genome information of microbial organism related human and environment.</title>
        <authorList>
            <person name="Hattori M."/>
            <person name="Oshima K."/>
            <person name="Inaba H."/>
            <person name="Suda W."/>
            <person name="Sakamoto M."/>
            <person name="Iino T."/>
            <person name="Kitahara M."/>
            <person name="Oshida Y."/>
            <person name="Iida T."/>
            <person name="Kudo T."/>
            <person name="Itoh T."/>
            <person name="Ahmed I."/>
            <person name="Ohkuma M."/>
        </authorList>
    </citation>
    <scope>NUCLEOTIDE SEQUENCE [LARGE SCALE GENOMIC DNA]</scope>
    <source>
        <strain evidence="7 8">JCM 21738</strain>
    </source>
</reference>